<evidence type="ECO:0000313" key="1">
    <source>
        <dbReference type="EMBL" id="KAG8192388.1"/>
    </source>
</evidence>
<reference evidence="1 2" key="1">
    <citation type="journal article" date="2022" name="Nat. Ecol. Evol.">
        <title>A masculinizing supergene underlies an exaggerated male reproductive morph in a spider.</title>
        <authorList>
            <person name="Hendrickx F."/>
            <person name="De Corte Z."/>
            <person name="Sonet G."/>
            <person name="Van Belleghem S.M."/>
            <person name="Kostlbacher S."/>
            <person name="Vangestel C."/>
        </authorList>
    </citation>
    <scope>NUCLEOTIDE SEQUENCE [LARGE SCALE GENOMIC DNA]</scope>
    <source>
        <strain evidence="1">W744_W776</strain>
    </source>
</reference>
<name>A0AAV6V949_9ARAC</name>
<dbReference type="AlphaFoldDB" id="A0AAV6V949"/>
<organism evidence="1 2">
    <name type="scientific">Oedothorax gibbosus</name>
    <dbReference type="NCBI Taxonomy" id="931172"/>
    <lineage>
        <taxon>Eukaryota</taxon>
        <taxon>Metazoa</taxon>
        <taxon>Ecdysozoa</taxon>
        <taxon>Arthropoda</taxon>
        <taxon>Chelicerata</taxon>
        <taxon>Arachnida</taxon>
        <taxon>Araneae</taxon>
        <taxon>Araneomorphae</taxon>
        <taxon>Entelegynae</taxon>
        <taxon>Araneoidea</taxon>
        <taxon>Linyphiidae</taxon>
        <taxon>Erigoninae</taxon>
        <taxon>Oedothorax</taxon>
    </lineage>
</organism>
<comment type="caution">
    <text evidence="1">The sequence shown here is derived from an EMBL/GenBank/DDBJ whole genome shotgun (WGS) entry which is preliminary data.</text>
</comment>
<dbReference type="Proteomes" id="UP000827092">
    <property type="component" value="Unassembled WGS sequence"/>
</dbReference>
<keyword evidence="2" id="KW-1185">Reference proteome</keyword>
<protein>
    <submittedName>
        <fullName evidence="1">Uncharacterized protein</fullName>
    </submittedName>
</protein>
<proteinExistence type="predicted"/>
<accession>A0AAV6V949</accession>
<evidence type="ECO:0000313" key="2">
    <source>
        <dbReference type="Proteomes" id="UP000827092"/>
    </source>
</evidence>
<gene>
    <name evidence="1" type="ORF">JTE90_029112</name>
</gene>
<dbReference type="EMBL" id="JAFNEN010000140">
    <property type="protein sequence ID" value="KAG8192388.1"/>
    <property type="molecule type" value="Genomic_DNA"/>
</dbReference>
<sequence>MLNHIRNCNHNRDANKAINPIQLTTKDVADDTLLPGVGGGVDGVDDGPGLADHRYVVWVSLLEWLIWVRWKVVRKEGGGLDCPNRTINPIKLTTKDVADETSV</sequence>